<evidence type="ECO:0000256" key="1">
    <source>
        <dbReference type="SAM" id="MobiDB-lite"/>
    </source>
</evidence>
<dbReference type="EMBL" id="CYKH01001668">
    <property type="protein sequence ID" value="CUG88680.1"/>
    <property type="molecule type" value="Genomic_DNA"/>
</dbReference>
<keyword evidence="3" id="KW-0732">Signal</keyword>
<reference evidence="5" key="1">
    <citation type="submission" date="2015-09" db="EMBL/GenBank/DDBJ databases">
        <authorList>
            <consortium name="Pathogen Informatics"/>
        </authorList>
    </citation>
    <scope>NUCLEOTIDE SEQUENCE [LARGE SCALE GENOMIC DNA]</scope>
    <source>
        <strain evidence="5">Lake Konstanz</strain>
    </source>
</reference>
<feature type="chain" id="PRO_5006622469" evidence="3">
    <location>
        <begin position="22"/>
        <end position="3002"/>
    </location>
</feature>
<feature type="transmembrane region" description="Helical" evidence="2">
    <location>
        <begin position="2707"/>
        <end position="2725"/>
    </location>
</feature>
<organism evidence="4 5">
    <name type="scientific">Bodo saltans</name>
    <name type="common">Flagellated protozoan</name>
    <dbReference type="NCBI Taxonomy" id="75058"/>
    <lineage>
        <taxon>Eukaryota</taxon>
        <taxon>Discoba</taxon>
        <taxon>Euglenozoa</taxon>
        <taxon>Kinetoplastea</taxon>
        <taxon>Metakinetoplastina</taxon>
        <taxon>Eubodonida</taxon>
        <taxon>Bodonidae</taxon>
        <taxon>Bodo</taxon>
    </lineage>
</organism>
<dbReference type="VEuPathDB" id="TriTrypDB:BSAL_16750"/>
<feature type="signal peptide" evidence="3">
    <location>
        <begin position="1"/>
        <end position="21"/>
    </location>
</feature>
<accession>A0A0S4JJM9</accession>
<keyword evidence="2" id="KW-0472">Membrane</keyword>
<keyword evidence="5" id="KW-1185">Reference proteome</keyword>
<dbReference type="Proteomes" id="UP000051952">
    <property type="component" value="Unassembled WGS sequence"/>
</dbReference>
<evidence type="ECO:0000313" key="5">
    <source>
        <dbReference type="Proteomes" id="UP000051952"/>
    </source>
</evidence>
<gene>
    <name evidence="4" type="ORF">BSAL_16750</name>
</gene>
<evidence type="ECO:0000313" key="4">
    <source>
        <dbReference type="EMBL" id="CUG88680.1"/>
    </source>
</evidence>
<proteinExistence type="predicted"/>
<keyword evidence="2" id="KW-1133">Transmembrane helix</keyword>
<feature type="transmembrane region" description="Helical" evidence="2">
    <location>
        <begin position="2528"/>
        <end position="2547"/>
    </location>
</feature>
<keyword evidence="2" id="KW-0812">Transmembrane</keyword>
<feature type="transmembrane region" description="Helical" evidence="2">
    <location>
        <begin position="2737"/>
        <end position="2755"/>
    </location>
</feature>
<protein>
    <submittedName>
        <fullName evidence="4">Membrane-associated protein, putative</fullName>
    </submittedName>
</protein>
<feature type="transmembrane region" description="Helical" evidence="2">
    <location>
        <begin position="2767"/>
        <end position="2785"/>
    </location>
</feature>
<evidence type="ECO:0000256" key="3">
    <source>
        <dbReference type="SAM" id="SignalP"/>
    </source>
</evidence>
<sequence>MLSSILLCIVAISLLPGWVAAETFGFDITPAVCTDRHLFINSSGYYEVNCSTSTPVNITISPSIGHDNMNVSLIMYSAYDRVHVVELPSSNVSSPVTFSFMNITIAVMFSCKAGAVGDASTSTLPDCGQILVDSTHVESLVVSLHGSLFLSSTPENASSDVSSTKTSILGVSTESSIQQTLGVYVYNRVVAHGRNPIPFIVVDGIAKQIYIAVFASSDDSSGAFEWSRQPDGIDQSTSNNSVAALIYLSNVVGQLDIVLSNTSIFLNGDCGSSAALMSIVGNHSRSILHVEHSDLTVTSCASIFLWTEVNVTGTLNAVVVNSSLTGTSTASIFQIISGFTSAAISMNISLSILGGNVALAQHADIIQLASSTLTAMTTVTGTTITLQGVSVLLDSATLVTLRSDGCGLPFCSMTLAGAEIVLNATEFTLSTRCNNIGIPSRFTSWLIAADGAFSAVGNGNRIALHSTLFIAVDAQSDEALVFPLYAWKQATLEPPQAWDGSSIVYSDCSSRVYLVSKDSSLGSIDVSTGGALRGVPVASIDAASTCVANGAFIACQVGVIPMFLLSGVHVVYCPNDLVSPRGLLGNDTHFAQVQIIGVETNGFYALLSSNTDAESLAANTTLSLIVDAPFTSNSEIQIVINVTLREIAVVIPSIVFSVHSTSMIDVTAPPRDLLTLRMTGGIKQTLPFADTLPKAPLVKIYGVFSKVVNVLVSGHISLESFAPNQCFSFIPVPTTTPSSILNIVVLSTFVLVNTRSVSSCSDAPTFSSVVFLVRSPFFSRPALTVNMNLTDITVALQVDCSAVVAFSGVDVQKSLITMHNVSIGSPRVANDLTRVIFLVDQASFEMRSMFQASEVTCQNTSFVVVQGDSASVQSSTFLLDQVHVMRSNSFMTFSGASASVYSLSAVEVTLINVTLAALSASGAGWLFGFPTSGSAQFLGNTSVVLAGDDTLITASSSLTNNADWMDATIVIDSCNTSTQQRLRSFIGHNSGVLASTTACLISCASPDIQLVYAGNYVFDCHNATFGYNYTILVNLTLESPVASMGWFQLDLRSAFVRLKVVDSGVAEMTIVLHAAPVNALVSPWFNLSSSPWIDIHLTSLSVDIAAFTLKFASAEKFYFVSLNALTNTSLINIVVNSVAALVVEAQANSVIEVSSSPSFMRISTTDNGNVDFVLQENGNVTLDDPLGVGGSFLRLPDSGNGNVSVRVDAGATVSVLASSTLSAQPLYFVHMEAISFHQLDGLSVSLHKANISITGHRAGLLFLDKYVSVVSEFSLAVVGCRIVVTAGDVTSGLLLMSTNLGLQPLAATYRCLVAIVNATVFAYSITPATTTNMQLIELGALLHLEVSLAGSVIVVASTAPLLVMNFNAAMVVTQLTIQVAPASTMSLSNTLMFRATWANDHDQLVVFIGNDTRTVLENNATFLSVDKGMCVNDGSYLLLQISFFDTFLIMRSLSSFISIGCSNFSIKSPPGSTPIVTIAGGITKLENSSVVSNWIGIVKHSRLDGILVLQDAVVNVSKSSSASSGLAFTSLQVAACSVNVDDSSLLEVVMEATNHSSSMFAVTVFVSESSVALSYATLLRQTYFSGALLPLPQGLYEQIIEVALMNCSVELTNESGIIAGASPGVTNLHLRVAQSTISLVGLGTALLIVRTPALAAKSILDSSFLFDVFTNVTVTSSTSWFIALSPSATVFDTINVAPSTNISFEDFTVIVPTLDNRPKLVFPNMNSAFWKAPVILRNCDNWWRDSNDRNLRFTSSTAFPELQESLFIDECSPCDLGVLWIVASGSYILNCSADSFGQYPPVEITVTPNSLDAVIWLQMASPFSSLHVNGTAKNLTILVGGSATLQYYPVDANSTRSLIIIDPITIAALQLTLDRVQFVLEGSARFPLILMQGPSQNAFTLLVTDSTVLNVVETNGLSDAAPLLLRMSLRAAVNNPSTFSITFFGSITFDSTLLSINRFLLHCESDQSLPLVNVTWGPLSVLELAPRFSVIALAAPNGFANISLDVRGSSVVHLDSENSLVFILEALFSAIRISIMDGASAGEIILLSQSRLAHCNDAVLTSVQIDLTCSLRLESSILVAAGSITTATVNVRSSQIELSKISSLLSATNVKNVQGKFGITVADTTLTLSDNSSFLSLGDVGSGDVTLLSTSLQFTGGSFLVHCGNQNKLLNFSIRDGTFDLREESALLFGARLEPVELRLTDSQITLRSDAWLLSYSSGKFANGIVISLSSVNVVLMGGHCGFVLGVQGTGMDRPTITFADTTIVFQSLPEAPQVLPVLFYDVRLTLALVDFRSAQFVVELAANGTNHVVVCQPGSVPLQADTAFSLVVNEKSLWSSGNVWRINGCGSEFSITGNGAPFCPSLFSPLSNANIGIPRSDMLRDAHCRLLATPLDSQTDPASLSRTKSQSFSPTIETASVMGSGTVLPQSTLSVLLTPSGSSGISTSRSRPIHPLPTSAPSVVIGTSGQSVAVVAGALSPATRSISMQRSITVLRLANCDISVDDPVDIATSPTQMVLGDDALRYQRGAALGNLILFASLAVFCFLATASRQQFLKRWRQQKVSLWRAAASLRFPGWAVIFWTFLCQPLLSSALCVLFTTSTVSHESHSDRALGSVIVLVLLCAFVGEGAILVFRFHATRTLMHDEEGISFSMMVVRRLPCIGKRLKNRWNYSTTRPMMSIWVDSDRDHRHFVKHFGPIFEPYRVGRQWFHCIELLCAVVAAFADSASTAWPESACEPMLYLVCVTQILFGIVMVILRPYQTLQDTVMSYIMAALGGLTAILAVVKSDAALDAASVIVTVQVYFSLLELTLTIVDVAHSGRAQRFARKVLMLSSNSEKRNHLQDKNGVSTRSNSEDSFDTIVDVAHSGRAQRFARKVLMLSSNSEKRNHLQDKNGVSTRSNSEDSFDNGDTKERDTSLELALAAGGALLQVPSSVVPVSSHPPVENPAVKPSERQRQLRHLRLATNKEKVKELAQMLQDAYANNLSGLIERICANRRRNRKYQN</sequence>
<feature type="transmembrane region" description="Helical" evidence="2">
    <location>
        <begin position="2610"/>
        <end position="2632"/>
    </location>
</feature>
<name>A0A0S4JJM9_BODSA</name>
<feature type="transmembrane region" description="Helical" evidence="2">
    <location>
        <begin position="2568"/>
        <end position="2598"/>
    </location>
</feature>
<feature type="region of interest" description="Disordered" evidence="1">
    <location>
        <begin position="2882"/>
        <end position="2913"/>
    </location>
</feature>
<evidence type="ECO:0000256" key="2">
    <source>
        <dbReference type="SAM" id="Phobius"/>
    </source>
</evidence>
<feature type="transmembrane region" description="Helical" evidence="2">
    <location>
        <begin position="2791"/>
        <end position="2815"/>
    </location>
</feature>